<feature type="compositionally biased region" description="Basic and acidic residues" evidence="1">
    <location>
        <begin position="331"/>
        <end position="341"/>
    </location>
</feature>
<evidence type="ECO:0000256" key="1">
    <source>
        <dbReference type="SAM" id="MobiDB-lite"/>
    </source>
</evidence>
<keyword evidence="5" id="KW-1185">Reference proteome</keyword>
<protein>
    <recommendedName>
        <fullName evidence="3">Outer membrane channel protein CpnT-like N-terminal domain-containing protein</fullName>
    </recommendedName>
</protein>
<sequence length="341" mass="36049">MNAANPLIEGETPTSMPQSSKIFYGVYKAGQAYGNAITQGQVDVGDIASSTFSLGLDALSFISNPFKHLVQAGVSWLFEHISFLREPLDWLAGNPNAIEGLAMTWNNISMALHDASEAWNAELQSTADWDGQDADAYRQSAAAFGSVIAGTADGAKWTANLITGAGVLVAIFRTMFLEIISNFIAEAILWILSALATAGFTFGATAAAAVARVVSKAVSVFANLVGKLGQLMSKLGRWVASLRKFGTQSTGLKKALDGATDTMLKGTSTGLMRGGSRVMDGAQNLRGLSNTPLAKSLDPLKNSWKNPIDKMKTVKYTANSTAAGENQISNMEKEREANGGP</sequence>
<feature type="domain" description="Outer membrane channel protein CpnT-like N-terminal" evidence="3">
    <location>
        <begin position="90"/>
        <end position="212"/>
    </location>
</feature>
<feature type="transmembrane region" description="Helical" evidence="2">
    <location>
        <begin position="188"/>
        <end position="211"/>
    </location>
</feature>
<gene>
    <name evidence="4" type="ORF">B0I28_101804</name>
</gene>
<dbReference type="AlphaFoldDB" id="A0A2T0UX14"/>
<dbReference type="Proteomes" id="UP000238176">
    <property type="component" value="Unassembled WGS sequence"/>
</dbReference>
<feature type="transmembrane region" description="Helical" evidence="2">
    <location>
        <begin position="157"/>
        <end position="176"/>
    </location>
</feature>
<keyword evidence="2" id="KW-0472">Membrane</keyword>
<evidence type="ECO:0000313" key="5">
    <source>
        <dbReference type="Proteomes" id="UP000238176"/>
    </source>
</evidence>
<dbReference type="EMBL" id="PVTJ01000001">
    <property type="protein sequence ID" value="PRY62470.1"/>
    <property type="molecule type" value="Genomic_DNA"/>
</dbReference>
<evidence type="ECO:0000313" key="4">
    <source>
        <dbReference type="EMBL" id="PRY62470.1"/>
    </source>
</evidence>
<evidence type="ECO:0000259" key="3">
    <source>
        <dbReference type="Pfam" id="PF25547"/>
    </source>
</evidence>
<keyword evidence="2" id="KW-0812">Transmembrane</keyword>
<evidence type="ECO:0000256" key="2">
    <source>
        <dbReference type="SAM" id="Phobius"/>
    </source>
</evidence>
<keyword evidence="2" id="KW-1133">Transmembrane helix</keyword>
<dbReference type="OrthoDB" id="4763957at2"/>
<accession>A0A2T0UX14</accession>
<name>A0A2T0UX14_9ACTN</name>
<dbReference type="Pfam" id="PF25547">
    <property type="entry name" value="WXG100_2"/>
    <property type="match status" value="1"/>
</dbReference>
<feature type="compositionally biased region" description="Polar residues" evidence="1">
    <location>
        <begin position="319"/>
        <end position="330"/>
    </location>
</feature>
<reference evidence="4 5" key="1">
    <citation type="submission" date="2018-03" db="EMBL/GenBank/DDBJ databases">
        <title>Genomic Encyclopedia of Type Strains, Phase III (KMG-III): the genomes of soil and plant-associated and newly described type strains.</title>
        <authorList>
            <person name="Whitman W."/>
        </authorList>
    </citation>
    <scope>NUCLEOTIDE SEQUENCE [LARGE SCALE GENOMIC DNA]</scope>
    <source>
        <strain evidence="4 5">CGMCC 4.7067</strain>
    </source>
</reference>
<proteinExistence type="predicted"/>
<comment type="caution">
    <text evidence="4">The sequence shown here is derived from an EMBL/GenBank/DDBJ whole genome shotgun (WGS) entry which is preliminary data.</text>
</comment>
<feature type="region of interest" description="Disordered" evidence="1">
    <location>
        <begin position="319"/>
        <end position="341"/>
    </location>
</feature>
<organism evidence="4 5">
    <name type="scientific">Glycomyces artemisiae</name>
    <dbReference type="NCBI Taxonomy" id="1076443"/>
    <lineage>
        <taxon>Bacteria</taxon>
        <taxon>Bacillati</taxon>
        <taxon>Actinomycetota</taxon>
        <taxon>Actinomycetes</taxon>
        <taxon>Glycomycetales</taxon>
        <taxon>Glycomycetaceae</taxon>
        <taxon>Glycomyces</taxon>
    </lineage>
</organism>
<dbReference type="RefSeq" id="WP_106362480.1">
    <property type="nucleotide sequence ID" value="NZ_PVTJ01000001.1"/>
</dbReference>
<dbReference type="InterPro" id="IPR057746">
    <property type="entry name" value="CpnT-like_N"/>
</dbReference>